<keyword evidence="3" id="KW-1185">Reference proteome</keyword>
<evidence type="ECO:0000313" key="2">
    <source>
        <dbReference type="EMBL" id="GIE49127.1"/>
    </source>
</evidence>
<comment type="caution">
    <text evidence="2">The sequence shown here is derived from an EMBL/GenBank/DDBJ whole genome shotgun (WGS) entry which is preliminary data.</text>
</comment>
<feature type="domain" description="Gfo/Idh/MocA-like oxidoreductase N-terminal" evidence="1">
    <location>
        <begin position="4"/>
        <end position="106"/>
    </location>
</feature>
<dbReference type="Gene3D" id="3.30.360.10">
    <property type="entry name" value="Dihydrodipicolinate Reductase, domain 2"/>
    <property type="match status" value="1"/>
</dbReference>
<dbReference type="EMBL" id="BOMQ01000030">
    <property type="protein sequence ID" value="GIE49127.1"/>
    <property type="molecule type" value="Genomic_DNA"/>
</dbReference>
<sequence>MTSFAVAGAGFRAAAYWRLAARIDGLSCVGAVVRSPRPLPVPQFRSLAECLAVARPDFLVTALPRAIGAEVVAAAARRGVPVLAETPPAADANALRSLWAAVGGAGLVQVAEQYLRMPTHAARAAAVARGLIGTPSQVQVSSTQLHHAVSLMRGLLGAGAGAVTVRATRHRAPLADPLDRAGWTADPAPRPATTTLATLDFGAGRSALYDFTDNQTRNQLRFRRLLVRGSHGELRDDEVVRLAAPHTIVRTPLVRHRGPDGLDTGNLSLGGEVLFRNPYAGLRLNDDEIATAALLEATAAWVRGAGPPPYPLAEGAQDHLVALAIEEAAATGRTVTTDVPPWAAPG</sequence>
<organism evidence="2 3">
    <name type="scientific">Actinoplanes nipponensis</name>
    <dbReference type="NCBI Taxonomy" id="135950"/>
    <lineage>
        <taxon>Bacteria</taxon>
        <taxon>Bacillati</taxon>
        <taxon>Actinomycetota</taxon>
        <taxon>Actinomycetes</taxon>
        <taxon>Micromonosporales</taxon>
        <taxon>Micromonosporaceae</taxon>
        <taxon>Actinoplanes</taxon>
    </lineage>
</organism>
<dbReference type="Pfam" id="PF01408">
    <property type="entry name" value="GFO_IDH_MocA"/>
    <property type="match status" value="1"/>
</dbReference>
<evidence type="ECO:0000313" key="3">
    <source>
        <dbReference type="Proteomes" id="UP000647172"/>
    </source>
</evidence>
<evidence type="ECO:0000259" key="1">
    <source>
        <dbReference type="Pfam" id="PF01408"/>
    </source>
</evidence>
<dbReference type="Gene3D" id="3.40.50.720">
    <property type="entry name" value="NAD(P)-binding Rossmann-like Domain"/>
    <property type="match status" value="1"/>
</dbReference>
<name>A0A919JGL3_9ACTN</name>
<protein>
    <recommendedName>
        <fullName evidence="1">Gfo/Idh/MocA-like oxidoreductase N-terminal domain-containing protein</fullName>
    </recommendedName>
</protein>
<dbReference type="RefSeq" id="WP_203768322.1">
    <property type="nucleotide sequence ID" value="NZ_BOMQ01000030.1"/>
</dbReference>
<dbReference type="InterPro" id="IPR000683">
    <property type="entry name" value="Gfo/Idh/MocA-like_OxRdtase_N"/>
</dbReference>
<dbReference type="GO" id="GO:0000166">
    <property type="term" value="F:nucleotide binding"/>
    <property type="evidence" value="ECO:0007669"/>
    <property type="project" value="InterPro"/>
</dbReference>
<dbReference type="InterPro" id="IPR036291">
    <property type="entry name" value="NAD(P)-bd_dom_sf"/>
</dbReference>
<dbReference type="SUPFAM" id="SSF51735">
    <property type="entry name" value="NAD(P)-binding Rossmann-fold domains"/>
    <property type="match status" value="1"/>
</dbReference>
<accession>A0A919JGL3</accession>
<dbReference type="AlphaFoldDB" id="A0A919JGL3"/>
<proteinExistence type="predicted"/>
<gene>
    <name evidence="2" type="ORF">Ani05nite_26610</name>
</gene>
<dbReference type="Proteomes" id="UP000647172">
    <property type="component" value="Unassembled WGS sequence"/>
</dbReference>
<reference evidence="2" key="1">
    <citation type="submission" date="2021-01" db="EMBL/GenBank/DDBJ databases">
        <title>Whole genome shotgun sequence of Actinoplanes nipponensis NBRC 14063.</title>
        <authorList>
            <person name="Komaki H."/>
            <person name="Tamura T."/>
        </authorList>
    </citation>
    <scope>NUCLEOTIDE SEQUENCE</scope>
    <source>
        <strain evidence="2">NBRC 14063</strain>
    </source>
</reference>